<evidence type="ECO:0000259" key="7">
    <source>
        <dbReference type="PROSITE" id="PS50016"/>
    </source>
</evidence>
<proteinExistence type="predicted"/>
<dbReference type="InterPro" id="IPR019786">
    <property type="entry name" value="Zinc_finger_PHD-type_CS"/>
</dbReference>
<dbReference type="AlphaFoldDB" id="A0AAN9G8M7"/>
<dbReference type="Gene3D" id="3.30.40.10">
    <property type="entry name" value="Zinc/RING finger domain, C3HC4 (zinc finger)"/>
    <property type="match status" value="1"/>
</dbReference>
<dbReference type="PANTHER" id="PTHR24102">
    <property type="entry name" value="PHD FINGER PROTEIN"/>
    <property type="match status" value="1"/>
</dbReference>
<comment type="caution">
    <text evidence="8">The sequence shown here is derived from an EMBL/GenBank/DDBJ whole genome shotgun (WGS) entry which is preliminary data.</text>
</comment>
<dbReference type="PANTHER" id="PTHR24102:SF28">
    <property type="entry name" value="PHD-TYPE DOMAIN-CONTAINING PROTEIN"/>
    <property type="match status" value="1"/>
</dbReference>
<accession>A0AAN9G8M7</accession>
<dbReference type="Pfam" id="PF00628">
    <property type="entry name" value="PHD"/>
    <property type="match status" value="1"/>
</dbReference>
<keyword evidence="2 4" id="KW-0863">Zinc-finger</keyword>
<keyword evidence="1" id="KW-0479">Metal-binding</keyword>
<evidence type="ECO:0000313" key="9">
    <source>
        <dbReference type="Proteomes" id="UP001374579"/>
    </source>
</evidence>
<evidence type="ECO:0000256" key="2">
    <source>
        <dbReference type="ARBA" id="ARBA00022771"/>
    </source>
</evidence>
<protein>
    <recommendedName>
        <fullName evidence="7">PHD-type domain-containing protein</fullName>
    </recommendedName>
</protein>
<dbReference type="SUPFAM" id="SSF57903">
    <property type="entry name" value="FYVE/PHD zinc finger"/>
    <property type="match status" value="1"/>
</dbReference>
<evidence type="ECO:0000256" key="4">
    <source>
        <dbReference type="PROSITE-ProRule" id="PRU00146"/>
    </source>
</evidence>
<keyword evidence="5" id="KW-0175">Coiled coil</keyword>
<dbReference type="EMBL" id="JBAMIC010000012">
    <property type="protein sequence ID" value="KAK7098644.1"/>
    <property type="molecule type" value="Genomic_DNA"/>
</dbReference>
<dbReference type="Proteomes" id="UP001374579">
    <property type="component" value="Unassembled WGS sequence"/>
</dbReference>
<feature type="compositionally biased region" description="Low complexity" evidence="6">
    <location>
        <begin position="369"/>
        <end position="378"/>
    </location>
</feature>
<organism evidence="8 9">
    <name type="scientific">Littorina saxatilis</name>
    <dbReference type="NCBI Taxonomy" id="31220"/>
    <lineage>
        <taxon>Eukaryota</taxon>
        <taxon>Metazoa</taxon>
        <taxon>Spiralia</taxon>
        <taxon>Lophotrochozoa</taxon>
        <taxon>Mollusca</taxon>
        <taxon>Gastropoda</taxon>
        <taxon>Caenogastropoda</taxon>
        <taxon>Littorinimorpha</taxon>
        <taxon>Littorinoidea</taxon>
        <taxon>Littorinidae</taxon>
        <taxon>Littorina</taxon>
    </lineage>
</organism>
<evidence type="ECO:0000256" key="3">
    <source>
        <dbReference type="ARBA" id="ARBA00022833"/>
    </source>
</evidence>
<dbReference type="InterPro" id="IPR019787">
    <property type="entry name" value="Znf_PHD-finger"/>
</dbReference>
<dbReference type="GO" id="GO:0008270">
    <property type="term" value="F:zinc ion binding"/>
    <property type="evidence" value="ECO:0007669"/>
    <property type="project" value="UniProtKB-KW"/>
</dbReference>
<keyword evidence="9" id="KW-1185">Reference proteome</keyword>
<feature type="coiled-coil region" evidence="5">
    <location>
        <begin position="36"/>
        <end position="63"/>
    </location>
</feature>
<feature type="region of interest" description="Disordered" evidence="6">
    <location>
        <begin position="305"/>
        <end position="385"/>
    </location>
</feature>
<name>A0AAN9G8M7_9CAEN</name>
<dbReference type="InterPro" id="IPR013083">
    <property type="entry name" value="Znf_RING/FYVE/PHD"/>
</dbReference>
<gene>
    <name evidence="8" type="ORF">V1264_002894</name>
</gene>
<feature type="compositionally biased region" description="Polar residues" evidence="6">
    <location>
        <begin position="185"/>
        <end position="203"/>
    </location>
</feature>
<feature type="region of interest" description="Disordered" evidence="6">
    <location>
        <begin position="183"/>
        <end position="203"/>
    </location>
</feature>
<evidence type="ECO:0000256" key="5">
    <source>
        <dbReference type="SAM" id="Coils"/>
    </source>
</evidence>
<dbReference type="CDD" id="cd15523">
    <property type="entry name" value="PHD_PHF21A"/>
    <property type="match status" value="1"/>
</dbReference>
<dbReference type="InterPro" id="IPR001965">
    <property type="entry name" value="Znf_PHD"/>
</dbReference>
<dbReference type="SMART" id="SM00249">
    <property type="entry name" value="PHD"/>
    <property type="match status" value="1"/>
</dbReference>
<feature type="coiled-coil region" evidence="5">
    <location>
        <begin position="452"/>
        <end position="507"/>
    </location>
</feature>
<dbReference type="PROSITE" id="PS50016">
    <property type="entry name" value="ZF_PHD_2"/>
    <property type="match status" value="1"/>
</dbReference>
<dbReference type="InterPro" id="IPR011011">
    <property type="entry name" value="Znf_FYVE_PHD"/>
</dbReference>
<evidence type="ECO:0000256" key="1">
    <source>
        <dbReference type="ARBA" id="ARBA00022723"/>
    </source>
</evidence>
<feature type="region of interest" description="Disordered" evidence="6">
    <location>
        <begin position="241"/>
        <end position="262"/>
    </location>
</feature>
<keyword evidence="3" id="KW-0862">Zinc</keyword>
<reference evidence="8 9" key="1">
    <citation type="submission" date="2024-02" db="EMBL/GenBank/DDBJ databases">
        <title>Chromosome-scale genome assembly of the rough periwinkle Littorina saxatilis.</title>
        <authorList>
            <person name="De Jode A."/>
            <person name="Faria R."/>
            <person name="Formenti G."/>
            <person name="Sims Y."/>
            <person name="Smith T.P."/>
            <person name="Tracey A."/>
            <person name="Wood J.M.D."/>
            <person name="Zagrodzka Z.B."/>
            <person name="Johannesson K."/>
            <person name="Butlin R.K."/>
            <person name="Leder E.H."/>
        </authorList>
    </citation>
    <scope>NUCLEOTIDE SEQUENCE [LARGE SCALE GENOMIC DNA]</scope>
    <source>
        <strain evidence="8">Snail1</strain>
        <tissue evidence="8">Muscle</tissue>
    </source>
</reference>
<sequence length="536" mass="58265">MQVQLCPQLVAIQTQLKTAIANHQMMFGNYQKDPENASLRDKLEEMQVQIKNLSNHQKVLVQQLRGQLMSNGAAATTSSSALISTACTPSIMVAPTSMTTVTRPVGPLSPRPQLVALPPNANVGIVVPLAHVQAQPTIMAIPGILNQPNIASSQTVVNLQINASTVSTAAAILAPPTPITATPIYSNTPKQNQTNTLPSPGTLKLNSTVLQPIQPRPASPPIKVPHYTINHHQVQSIKVEKSNGSLHRSYSDSDAKDLKRNLDNTVKDVRRVVDAKHLPPGEKKKQEFMACIGLVTPETLKELQNRRVERKRRSTANPHYSYTLDVERRRHNNNNNNNNNSLSKNDWLVGGQPGSKRPRGRPPKGGPGDSRPGSPDSQNGSNAGSQFQKREVCAECGKGGQLLLCGTCSLVYHLDCLSPPLATAPPSPWSCPACIVSGKGIGTLSNGALTMVNSYIATKANKEDERRRLQRKSADLLHEKQSLQEKTKNLKQQIEEKRMRCEKLTESTQEKSAAVDTLTTFIKSFQDSGVPPASSL</sequence>
<evidence type="ECO:0000256" key="6">
    <source>
        <dbReference type="SAM" id="MobiDB-lite"/>
    </source>
</evidence>
<evidence type="ECO:0000313" key="8">
    <source>
        <dbReference type="EMBL" id="KAK7098644.1"/>
    </source>
</evidence>
<dbReference type="PROSITE" id="PS01359">
    <property type="entry name" value="ZF_PHD_1"/>
    <property type="match status" value="1"/>
</dbReference>
<feature type="compositionally biased region" description="Basic and acidic residues" evidence="6">
    <location>
        <begin position="249"/>
        <end position="262"/>
    </location>
</feature>
<feature type="domain" description="PHD-type" evidence="7">
    <location>
        <begin position="390"/>
        <end position="437"/>
    </location>
</feature>